<organism evidence="4 5">
    <name type="scientific">Hydnum rufescens UP504</name>
    <dbReference type="NCBI Taxonomy" id="1448309"/>
    <lineage>
        <taxon>Eukaryota</taxon>
        <taxon>Fungi</taxon>
        <taxon>Dikarya</taxon>
        <taxon>Basidiomycota</taxon>
        <taxon>Agaricomycotina</taxon>
        <taxon>Agaricomycetes</taxon>
        <taxon>Cantharellales</taxon>
        <taxon>Hydnaceae</taxon>
        <taxon>Hydnum</taxon>
    </lineage>
</organism>
<dbReference type="Pfam" id="PF20152">
    <property type="entry name" value="DUF6534"/>
    <property type="match status" value="1"/>
</dbReference>
<proteinExistence type="predicted"/>
<protein>
    <recommendedName>
        <fullName evidence="3">DUF6534 domain-containing protein</fullName>
    </recommendedName>
</protein>
<dbReference type="EMBL" id="MU128936">
    <property type="protein sequence ID" value="KAF9516834.1"/>
    <property type="molecule type" value="Genomic_DNA"/>
</dbReference>
<accession>A0A9P6DZB1</accession>
<feature type="region of interest" description="Disordered" evidence="1">
    <location>
        <begin position="286"/>
        <end position="313"/>
    </location>
</feature>
<keyword evidence="2" id="KW-1133">Transmembrane helix</keyword>
<sequence length="313" mass="35078">MYTVTHFGDFNFIKTSNWVFNTDPVMTVIISTAVQSFFAWRVKILTGHKWLYIALNISAVIQLLCGMPLDYSFYLARDVFPQPLGFGTTIGCAIVKDFLKFQEFKSVVIVWLSLSALTDVIIALTMVQYLRSHRTGFSSTEDILTKLVRFTIQTGAVTSLWAILDLIIYLSFPNNLHLIFNMPLSKLYSNACISSLNARNVWSGDPKSVDNSVPMTGVTIITSSTVHRDSLELPRTYSGHQLRLGLDSHRLSRSPPAISTEGDAFNPDHHNDYKEAKFVNIEHHGLEKGSPDEKAPSPTLTYMSYEGGFPKKA</sequence>
<evidence type="ECO:0000259" key="3">
    <source>
        <dbReference type="Pfam" id="PF20152"/>
    </source>
</evidence>
<feature type="compositionally biased region" description="Basic and acidic residues" evidence="1">
    <location>
        <begin position="286"/>
        <end position="295"/>
    </location>
</feature>
<dbReference type="OrthoDB" id="3265526at2759"/>
<evidence type="ECO:0000313" key="5">
    <source>
        <dbReference type="Proteomes" id="UP000886523"/>
    </source>
</evidence>
<keyword evidence="2" id="KW-0812">Transmembrane</keyword>
<evidence type="ECO:0000256" key="2">
    <source>
        <dbReference type="SAM" id="Phobius"/>
    </source>
</evidence>
<comment type="caution">
    <text evidence="4">The sequence shown here is derived from an EMBL/GenBank/DDBJ whole genome shotgun (WGS) entry which is preliminary data.</text>
</comment>
<feature type="transmembrane region" description="Helical" evidence="2">
    <location>
        <begin position="150"/>
        <end position="172"/>
    </location>
</feature>
<keyword evidence="5" id="KW-1185">Reference proteome</keyword>
<dbReference type="AlphaFoldDB" id="A0A9P6DZB1"/>
<reference evidence="4" key="1">
    <citation type="journal article" date="2020" name="Nat. Commun.">
        <title>Large-scale genome sequencing of mycorrhizal fungi provides insights into the early evolution of symbiotic traits.</title>
        <authorList>
            <person name="Miyauchi S."/>
            <person name="Kiss E."/>
            <person name="Kuo A."/>
            <person name="Drula E."/>
            <person name="Kohler A."/>
            <person name="Sanchez-Garcia M."/>
            <person name="Morin E."/>
            <person name="Andreopoulos B."/>
            <person name="Barry K.W."/>
            <person name="Bonito G."/>
            <person name="Buee M."/>
            <person name="Carver A."/>
            <person name="Chen C."/>
            <person name="Cichocki N."/>
            <person name="Clum A."/>
            <person name="Culley D."/>
            <person name="Crous P.W."/>
            <person name="Fauchery L."/>
            <person name="Girlanda M."/>
            <person name="Hayes R.D."/>
            <person name="Keri Z."/>
            <person name="LaButti K."/>
            <person name="Lipzen A."/>
            <person name="Lombard V."/>
            <person name="Magnuson J."/>
            <person name="Maillard F."/>
            <person name="Murat C."/>
            <person name="Nolan M."/>
            <person name="Ohm R.A."/>
            <person name="Pangilinan J."/>
            <person name="Pereira M.F."/>
            <person name="Perotto S."/>
            <person name="Peter M."/>
            <person name="Pfister S."/>
            <person name="Riley R."/>
            <person name="Sitrit Y."/>
            <person name="Stielow J.B."/>
            <person name="Szollosi G."/>
            <person name="Zifcakova L."/>
            <person name="Stursova M."/>
            <person name="Spatafora J.W."/>
            <person name="Tedersoo L."/>
            <person name="Vaario L.M."/>
            <person name="Yamada A."/>
            <person name="Yan M."/>
            <person name="Wang P."/>
            <person name="Xu J."/>
            <person name="Bruns T."/>
            <person name="Baldrian P."/>
            <person name="Vilgalys R."/>
            <person name="Dunand C."/>
            <person name="Henrissat B."/>
            <person name="Grigoriev I.V."/>
            <person name="Hibbett D."/>
            <person name="Nagy L.G."/>
            <person name="Martin F.M."/>
        </authorList>
    </citation>
    <scope>NUCLEOTIDE SEQUENCE</scope>
    <source>
        <strain evidence="4">UP504</strain>
    </source>
</reference>
<dbReference type="PANTHER" id="PTHR40465">
    <property type="entry name" value="CHROMOSOME 1, WHOLE GENOME SHOTGUN SEQUENCE"/>
    <property type="match status" value="1"/>
</dbReference>
<keyword evidence="2" id="KW-0472">Membrane</keyword>
<feature type="transmembrane region" description="Helical" evidence="2">
    <location>
        <begin position="18"/>
        <end position="38"/>
    </location>
</feature>
<feature type="transmembrane region" description="Helical" evidence="2">
    <location>
        <begin position="50"/>
        <end position="74"/>
    </location>
</feature>
<feature type="transmembrane region" description="Helical" evidence="2">
    <location>
        <begin position="106"/>
        <end position="130"/>
    </location>
</feature>
<dbReference type="PANTHER" id="PTHR40465:SF1">
    <property type="entry name" value="DUF6534 DOMAIN-CONTAINING PROTEIN"/>
    <property type="match status" value="1"/>
</dbReference>
<feature type="domain" description="DUF6534" evidence="3">
    <location>
        <begin position="115"/>
        <end position="200"/>
    </location>
</feature>
<dbReference type="Proteomes" id="UP000886523">
    <property type="component" value="Unassembled WGS sequence"/>
</dbReference>
<evidence type="ECO:0000256" key="1">
    <source>
        <dbReference type="SAM" id="MobiDB-lite"/>
    </source>
</evidence>
<dbReference type="InterPro" id="IPR045339">
    <property type="entry name" value="DUF6534"/>
</dbReference>
<name>A0A9P6DZB1_9AGAM</name>
<evidence type="ECO:0000313" key="4">
    <source>
        <dbReference type="EMBL" id="KAF9516834.1"/>
    </source>
</evidence>
<gene>
    <name evidence="4" type="ORF">BS47DRAFT_608345</name>
</gene>